<dbReference type="AlphaFoldDB" id="A0A5B7K9Y6"/>
<evidence type="ECO:0000256" key="1">
    <source>
        <dbReference type="SAM" id="MobiDB-lite"/>
    </source>
</evidence>
<sequence length="94" mass="10441">MFPLPASPSRRLQFSVENSTNKLFTEQSSRLGIDHSPAPPHRRTLGLATSEGNKRFRICPTPEGHSLHHYNTTSRSVSVSVSRDNSGPYPPNLE</sequence>
<dbReference type="EMBL" id="VSRR010135965">
    <property type="protein sequence ID" value="MPD03407.1"/>
    <property type="molecule type" value="Genomic_DNA"/>
</dbReference>
<dbReference type="Proteomes" id="UP000324222">
    <property type="component" value="Unassembled WGS sequence"/>
</dbReference>
<comment type="caution">
    <text evidence="2">The sequence shown here is derived from an EMBL/GenBank/DDBJ whole genome shotgun (WGS) entry which is preliminary data.</text>
</comment>
<accession>A0A5B7K9Y6</accession>
<feature type="region of interest" description="Disordered" evidence="1">
    <location>
        <begin position="61"/>
        <end position="94"/>
    </location>
</feature>
<gene>
    <name evidence="2" type="ORF">E2C01_099045</name>
</gene>
<keyword evidence="3" id="KW-1185">Reference proteome</keyword>
<organism evidence="2 3">
    <name type="scientific">Portunus trituberculatus</name>
    <name type="common">Swimming crab</name>
    <name type="synonym">Neptunus trituberculatus</name>
    <dbReference type="NCBI Taxonomy" id="210409"/>
    <lineage>
        <taxon>Eukaryota</taxon>
        <taxon>Metazoa</taxon>
        <taxon>Ecdysozoa</taxon>
        <taxon>Arthropoda</taxon>
        <taxon>Crustacea</taxon>
        <taxon>Multicrustacea</taxon>
        <taxon>Malacostraca</taxon>
        <taxon>Eumalacostraca</taxon>
        <taxon>Eucarida</taxon>
        <taxon>Decapoda</taxon>
        <taxon>Pleocyemata</taxon>
        <taxon>Brachyura</taxon>
        <taxon>Eubrachyura</taxon>
        <taxon>Portunoidea</taxon>
        <taxon>Portunidae</taxon>
        <taxon>Portuninae</taxon>
        <taxon>Portunus</taxon>
    </lineage>
</organism>
<protein>
    <submittedName>
        <fullName evidence="2">Uncharacterized protein</fullName>
    </submittedName>
</protein>
<feature type="compositionally biased region" description="Low complexity" evidence="1">
    <location>
        <begin position="74"/>
        <end position="83"/>
    </location>
</feature>
<reference evidence="2 3" key="1">
    <citation type="submission" date="2019-05" db="EMBL/GenBank/DDBJ databases">
        <title>Another draft genome of Portunus trituberculatus and its Hox gene families provides insights of decapod evolution.</title>
        <authorList>
            <person name="Jeong J.-H."/>
            <person name="Song I."/>
            <person name="Kim S."/>
            <person name="Choi T."/>
            <person name="Kim D."/>
            <person name="Ryu S."/>
            <person name="Kim W."/>
        </authorList>
    </citation>
    <scope>NUCLEOTIDE SEQUENCE [LARGE SCALE GENOMIC DNA]</scope>
    <source>
        <tissue evidence="2">Muscle</tissue>
    </source>
</reference>
<proteinExistence type="predicted"/>
<evidence type="ECO:0000313" key="3">
    <source>
        <dbReference type="Proteomes" id="UP000324222"/>
    </source>
</evidence>
<evidence type="ECO:0000313" key="2">
    <source>
        <dbReference type="EMBL" id="MPD03407.1"/>
    </source>
</evidence>
<name>A0A5B7K9Y6_PORTR</name>